<feature type="compositionally biased region" description="Gly residues" evidence="11">
    <location>
        <begin position="341"/>
        <end position="355"/>
    </location>
</feature>
<dbReference type="Pfam" id="PF00641">
    <property type="entry name" value="Zn_ribbon_RanBP"/>
    <property type="match status" value="2"/>
</dbReference>
<dbReference type="Gene3D" id="4.10.1060.10">
    <property type="entry name" value="Zinc finger, RanBP2-type"/>
    <property type="match status" value="2"/>
</dbReference>
<keyword evidence="3 10" id="KW-0863">Zinc-finger</keyword>
<dbReference type="GO" id="GO:0003723">
    <property type="term" value="F:RNA binding"/>
    <property type="evidence" value="ECO:0007669"/>
    <property type="project" value="UniProtKB-UniRule"/>
</dbReference>
<dbReference type="InterPro" id="IPR036443">
    <property type="entry name" value="Znf_RanBP2_sf"/>
</dbReference>
<dbReference type="InterPro" id="IPR000504">
    <property type="entry name" value="RRM_dom"/>
</dbReference>
<dbReference type="FunFam" id="4.10.1060.10:FF:000008">
    <property type="entry name" value="TATA-binding protein-associated factor 2N isoform X1"/>
    <property type="match status" value="1"/>
</dbReference>
<evidence type="ECO:0000259" key="12">
    <source>
        <dbReference type="PROSITE" id="PS50102"/>
    </source>
</evidence>
<dbReference type="OMA" id="WLASSHC"/>
<dbReference type="InterPro" id="IPR035979">
    <property type="entry name" value="RBD_domain_sf"/>
</dbReference>
<reference evidence="14 15" key="1">
    <citation type="journal article" date="2018" name="Cell">
        <title>The Chara Genome: Secondary Complexity and Implications for Plant Terrestrialization.</title>
        <authorList>
            <person name="Nishiyama T."/>
            <person name="Sakayama H."/>
            <person name="Vries J.D."/>
            <person name="Buschmann H."/>
            <person name="Saint-Marcoux D."/>
            <person name="Ullrich K.K."/>
            <person name="Haas F.B."/>
            <person name="Vanderstraeten L."/>
            <person name="Becker D."/>
            <person name="Lang D."/>
            <person name="Vosolsobe S."/>
            <person name="Rombauts S."/>
            <person name="Wilhelmsson P.K.I."/>
            <person name="Janitza P."/>
            <person name="Kern R."/>
            <person name="Heyl A."/>
            <person name="Rumpler F."/>
            <person name="Villalobos L.I.A.C."/>
            <person name="Clay J.M."/>
            <person name="Skokan R."/>
            <person name="Toyoda A."/>
            <person name="Suzuki Y."/>
            <person name="Kagoshima H."/>
            <person name="Schijlen E."/>
            <person name="Tajeshwar N."/>
            <person name="Catarino B."/>
            <person name="Hetherington A.J."/>
            <person name="Saltykova A."/>
            <person name="Bonnot C."/>
            <person name="Breuninger H."/>
            <person name="Symeonidi A."/>
            <person name="Radhakrishnan G.V."/>
            <person name="Van Nieuwerburgh F."/>
            <person name="Deforce D."/>
            <person name="Chang C."/>
            <person name="Karol K.G."/>
            <person name="Hedrich R."/>
            <person name="Ulvskov P."/>
            <person name="Glockner G."/>
            <person name="Delwiche C.F."/>
            <person name="Petrasek J."/>
            <person name="Van de Peer Y."/>
            <person name="Friml J."/>
            <person name="Beilby M."/>
            <person name="Dolan L."/>
            <person name="Kohara Y."/>
            <person name="Sugano S."/>
            <person name="Fujiyama A."/>
            <person name="Delaux P.-M."/>
            <person name="Quint M."/>
            <person name="TheiBen G."/>
            <person name="Hagemann M."/>
            <person name="Harholt J."/>
            <person name="Dunand C."/>
            <person name="Zachgo S."/>
            <person name="Langdale J."/>
            <person name="Maumus F."/>
            <person name="Straeten D.V.D."/>
            <person name="Gould S.B."/>
            <person name="Rensing S.A."/>
        </authorList>
    </citation>
    <scope>NUCLEOTIDE SEQUENCE [LARGE SCALE GENOMIC DNA]</scope>
    <source>
        <strain evidence="14 15">S276</strain>
    </source>
</reference>
<keyword evidence="5 9" id="KW-0694">RNA-binding</keyword>
<feature type="domain" description="RanBP2-type" evidence="13">
    <location>
        <begin position="308"/>
        <end position="340"/>
    </location>
</feature>
<dbReference type="PANTHER" id="PTHR12999">
    <property type="entry name" value="ZINC FINGER RAN-BINDING DOMAIN-CONTAINING PROTEIN 2 ZRANB2-RELATED"/>
    <property type="match status" value="1"/>
</dbReference>
<keyword evidence="15" id="KW-1185">Reference proteome</keyword>
<feature type="compositionally biased region" description="Low complexity" evidence="11">
    <location>
        <begin position="85"/>
        <end position="95"/>
    </location>
</feature>
<dbReference type="Pfam" id="PF00076">
    <property type="entry name" value="RRM_1"/>
    <property type="match status" value="1"/>
</dbReference>
<evidence type="ECO:0000259" key="13">
    <source>
        <dbReference type="PROSITE" id="PS50199"/>
    </source>
</evidence>
<protein>
    <submittedName>
        <fullName evidence="14">Uncharacterized protein</fullName>
    </submittedName>
</protein>
<dbReference type="Proteomes" id="UP000265515">
    <property type="component" value="Unassembled WGS sequence"/>
</dbReference>
<dbReference type="SMART" id="SM00360">
    <property type="entry name" value="RRM"/>
    <property type="match status" value="1"/>
</dbReference>
<dbReference type="SUPFAM" id="SSF54928">
    <property type="entry name" value="RNA-binding domain, RBD"/>
    <property type="match status" value="1"/>
</dbReference>
<evidence type="ECO:0000313" key="15">
    <source>
        <dbReference type="Proteomes" id="UP000265515"/>
    </source>
</evidence>
<feature type="compositionally biased region" description="Pro residues" evidence="11">
    <location>
        <begin position="59"/>
        <end position="84"/>
    </location>
</feature>
<evidence type="ECO:0000256" key="8">
    <source>
        <dbReference type="ARBA" id="ARBA00061442"/>
    </source>
</evidence>
<dbReference type="SUPFAM" id="SSF90209">
    <property type="entry name" value="Ran binding protein zinc finger-like"/>
    <property type="match status" value="2"/>
</dbReference>
<dbReference type="InterPro" id="IPR012677">
    <property type="entry name" value="Nucleotide-bd_a/b_plait_sf"/>
</dbReference>
<comment type="subcellular location">
    <subcellularLocation>
        <location evidence="1">Nucleus</location>
    </subcellularLocation>
</comment>
<dbReference type="CDD" id="cd12280">
    <property type="entry name" value="RRM_FET"/>
    <property type="match status" value="1"/>
</dbReference>
<evidence type="ECO:0000256" key="1">
    <source>
        <dbReference type="ARBA" id="ARBA00004123"/>
    </source>
</evidence>
<feature type="compositionally biased region" description="Low complexity" evidence="11">
    <location>
        <begin position="1"/>
        <end position="11"/>
    </location>
</feature>
<comment type="caution">
    <text evidence="14">The sequence shown here is derived from an EMBL/GenBank/DDBJ whole genome shotgun (WGS) entry which is preliminary data.</text>
</comment>
<feature type="compositionally biased region" description="Gly residues" evidence="11">
    <location>
        <begin position="213"/>
        <end position="237"/>
    </location>
</feature>
<feature type="domain" description="RRM" evidence="12">
    <location>
        <begin position="457"/>
        <end position="548"/>
    </location>
</feature>
<proteinExistence type="inferred from homology"/>
<feature type="compositionally biased region" description="Pro residues" evidence="11">
    <location>
        <begin position="27"/>
        <end position="47"/>
    </location>
</feature>
<comment type="similarity">
    <text evidence="8">Belongs to the TAF15 family.</text>
</comment>
<dbReference type="PROSITE" id="PS01358">
    <property type="entry name" value="ZF_RANBP2_1"/>
    <property type="match status" value="2"/>
</dbReference>
<organism evidence="14 15">
    <name type="scientific">Chara braunii</name>
    <name type="common">Braun's stonewort</name>
    <dbReference type="NCBI Taxonomy" id="69332"/>
    <lineage>
        <taxon>Eukaryota</taxon>
        <taxon>Viridiplantae</taxon>
        <taxon>Streptophyta</taxon>
        <taxon>Charophyceae</taxon>
        <taxon>Charales</taxon>
        <taxon>Characeae</taxon>
        <taxon>Chara</taxon>
    </lineage>
</organism>
<feature type="compositionally biased region" description="Polar residues" evidence="11">
    <location>
        <begin position="129"/>
        <end position="144"/>
    </location>
</feature>
<sequence length="627" mass="61939">MAGYAGAPYYGDGSGGGGGAPYGGGPPGAPPGAPPGPAPGAPSPYGAPNPYGQGGPAPVMQPPPYGPMAGTPPPQYAAAPPPPGAYGQPGQQYGPGPQGAPGPPAVPQGPVPGLQQGQLPHQGPPPPSNQHQQVPHQAPVNQGAQAAPPQFATGGVQSGFTGGGTPTVASGGGGGAPQGSNAPGQTGGAAAGAPSSGQGYGSGGYSGPPSGGPSSGGYGGGRGGGSGSNTGGGGVGGSSSYRGSERDGDWLCPNPSCANSNFARRTECNKCGAPRPAGAGGGSGGGSGSGRGGGGGYDDRRGGGAGGQRGEDWTCPNPSCNNLNFARRTECNKCRTPKPQGSGGSGDAYSGGGGGRYEDRGGYGGGGRGGDRVSGFSDSSRNGYADGRGQGGEGYGAPRTDTSSGYGSDHRGGSDHRSGGSSEYKSSGPAGDYKSGEVEPVKVKQCDAHCGDTCDNTRIYISGLPLDVTTDELRDLFGGIGQVARIKQKRGYKDQWPFNIKLYQDESGRNKGDGTLTYEDPQAAHSAGGFFNDHVIRGHQIKVTMAEKSAPRVGGPGGRGYAPREPFGPWVTEAVEGDTEVEVGVTEGVVDTEAEAVMVVEGMGVEAVQIEEIRTGDTDHDHIREAS</sequence>
<evidence type="ECO:0000256" key="11">
    <source>
        <dbReference type="SAM" id="MobiDB-lite"/>
    </source>
</evidence>
<dbReference type="OrthoDB" id="76445at2759"/>
<dbReference type="STRING" id="69332.A0A388KUY0"/>
<feature type="compositionally biased region" description="Pro residues" evidence="11">
    <location>
        <begin position="98"/>
        <end position="110"/>
    </location>
</feature>
<evidence type="ECO:0000256" key="2">
    <source>
        <dbReference type="ARBA" id="ARBA00022723"/>
    </source>
</evidence>
<dbReference type="GO" id="GO:0005634">
    <property type="term" value="C:nucleus"/>
    <property type="evidence" value="ECO:0007669"/>
    <property type="project" value="UniProtKB-SubCell"/>
</dbReference>
<dbReference type="GO" id="GO:0008270">
    <property type="term" value="F:zinc ion binding"/>
    <property type="evidence" value="ECO:0007669"/>
    <property type="project" value="UniProtKB-KW"/>
</dbReference>
<accession>A0A388KUY0</accession>
<dbReference type="PANTHER" id="PTHR12999:SF7">
    <property type="entry name" value="TRANSCRIPTION INITIATION FACTOR TFIID SUBUNIT 15B"/>
    <property type="match status" value="1"/>
</dbReference>
<feature type="compositionally biased region" description="Gly residues" evidence="11">
    <location>
        <begin position="12"/>
        <end position="26"/>
    </location>
</feature>
<evidence type="ECO:0000256" key="4">
    <source>
        <dbReference type="ARBA" id="ARBA00022833"/>
    </source>
</evidence>
<dbReference type="AlphaFoldDB" id="A0A388KUY0"/>
<evidence type="ECO:0000256" key="10">
    <source>
        <dbReference type="PROSITE-ProRule" id="PRU00322"/>
    </source>
</evidence>
<evidence type="ECO:0000256" key="7">
    <source>
        <dbReference type="ARBA" id="ARBA00058775"/>
    </source>
</evidence>
<feature type="compositionally biased region" description="Gly residues" evidence="11">
    <location>
        <begin position="278"/>
        <end position="296"/>
    </location>
</feature>
<dbReference type="SMART" id="SM00547">
    <property type="entry name" value="ZnF_RBZ"/>
    <property type="match status" value="2"/>
</dbReference>
<feature type="region of interest" description="Disordered" evidence="11">
    <location>
        <begin position="332"/>
        <end position="436"/>
    </location>
</feature>
<name>A0A388KUY0_CHABU</name>
<dbReference type="InterPro" id="IPR001876">
    <property type="entry name" value="Znf_RanBP2"/>
</dbReference>
<feature type="compositionally biased region" description="Basic and acidic residues" evidence="11">
    <location>
        <begin position="408"/>
        <end position="418"/>
    </location>
</feature>
<comment type="function">
    <text evidence="7">TAFs are components of the transcription factor IID (TFIID) complex that is essential for mediating regulation of RNA polymerase transcription.</text>
</comment>
<feature type="compositionally biased region" description="Low complexity" evidence="11">
    <location>
        <begin position="111"/>
        <end position="121"/>
    </location>
</feature>
<feature type="domain" description="RanBP2-type" evidence="13">
    <location>
        <begin position="246"/>
        <end position="277"/>
    </location>
</feature>
<feature type="compositionally biased region" description="Gly residues" evidence="11">
    <location>
        <begin position="156"/>
        <end position="177"/>
    </location>
</feature>
<keyword evidence="2" id="KW-0479">Metal-binding</keyword>
<evidence type="ECO:0000256" key="5">
    <source>
        <dbReference type="ARBA" id="ARBA00022884"/>
    </source>
</evidence>
<dbReference type="Gene3D" id="3.30.70.330">
    <property type="match status" value="1"/>
</dbReference>
<evidence type="ECO:0000256" key="9">
    <source>
        <dbReference type="PROSITE-ProRule" id="PRU00176"/>
    </source>
</evidence>
<keyword evidence="6" id="KW-0539">Nucleus</keyword>
<dbReference type="EMBL" id="BFEA01000190">
    <property type="protein sequence ID" value="GBG73808.1"/>
    <property type="molecule type" value="Genomic_DNA"/>
</dbReference>
<dbReference type="PROSITE" id="PS50199">
    <property type="entry name" value="ZF_RANBP2_2"/>
    <property type="match status" value="2"/>
</dbReference>
<dbReference type="Gramene" id="GBG73808">
    <property type="protein sequence ID" value="GBG73808"/>
    <property type="gene ID" value="CBR_g17146"/>
</dbReference>
<feature type="region of interest" description="Disordered" evidence="11">
    <location>
        <begin position="1"/>
        <end position="256"/>
    </location>
</feature>
<feature type="compositionally biased region" description="Gly residues" evidence="11">
    <location>
        <begin position="386"/>
        <end position="395"/>
    </location>
</feature>
<gene>
    <name evidence="14" type="ORF">CBR_g17146</name>
</gene>
<evidence type="ECO:0000313" key="14">
    <source>
        <dbReference type="EMBL" id="GBG73808.1"/>
    </source>
</evidence>
<keyword evidence="4" id="KW-0862">Zinc</keyword>
<evidence type="ECO:0000256" key="6">
    <source>
        <dbReference type="ARBA" id="ARBA00023242"/>
    </source>
</evidence>
<evidence type="ECO:0000256" key="3">
    <source>
        <dbReference type="ARBA" id="ARBA00022771"/>
    </source>
</evidence>
<dbReference type="PROSITE" id="PS50102">
    <property type="entry name" value="RRM"/>
    <property type="match status" value="1"/>
</dbReference>
<feature type="region of interest" description="Disordered" evidence="11">
    <location>
        <begin position="268"/>
        <end position="319"/>
    </location>
</feature>